<dbReference type="EMBL" id="DVKT01000035">
    <property type="protein sequence ID" value="HIT39320.1"/>
    <property type="molecule type" value="Genomic_DNA"/>
</dbReference>
<feature type="non-terminal residue" evidence="13">
    <location>
        <position position="669"/>
    </location>
</feature>
<dbReference type="Pfam" id="PF22689">
    <property type="entry name" value="FGAR-AT_PurM_N-like"/>
    <property type="match status" value="1"/>
</dbReference>
<dbReference type="GO" id="GO:0005737">
    <property type="term" value="C:cytoplasm"/>
    <property type="evidence" value="ECO:0007669"/>
    <property type="project" value="UniProtKB-SubCell"/>
</dbReference>
<keyword evidence="8" id="KW-0460">Magnesium</keyword>
<dbReference type="Pfam" id="PF02769">
    <property type="entry name" value="AIRS_C"/>
    <property type="match status" value="1"/>
</dbReference>
<comment type="caution">
    <text evidence="13">The sequence shown here is derived from an EMBL/GenBank/DDBJ whole genome shotgun (WGS) entry which is preliminary data.</text>
</comment>
<evidence type="ECO:0000259" key="12">
    <source>
        <dbReference type="Pfam" id="PF22689"/>
    </source>
</evidence>
<dbReference type="Gene3D" id="1.10.8.750">
    <property type="entry name" value="Phosphoribosylformylglycinamidine synthase, linker domain"/>
    <property type="match status" value="1"/>
</dbReference>
<proteinExistence type="predicted"/>
<dbReference type="GO" id="GO:0046872">
    <property type="term" value="F:metal ion binding"/>
    <property type="evidence" value="ECO:0007669"/>
    <property type="project" value="UniProtKB-KW"/>
</dbReference>
<evidence type="ECO:0000256" key="1">
    <source>
        <dbReference type="ARBA" id="ARBA00004496"/>
    </source>
</evidence>
<dbReference type="AlphaFoldDB" id="A0A9D1GDX6"/>
<evidence type="ECO:0000256" key="8">
    <source>
        <dbReference type="ARBA" id="ARBA00022842"/>
    </source>
</evidence>
<reference evidence="13" key="2">
    <citation type="journal article" date="2021" name="PeerJ">
        <title>Extensive microbial diversity within the chicken gut microbiome revealed by metagenomics and culture.</title>
        <authorList>
            <person name="Gilroy R."/>
            <person name="Ravi A."/>
            <person name="Getino M."/>
            <person name="Pursley I."/>
            <person name="Horton D.L."/>
            <person name="Alikhan N.F."/>
            <person name="Baker D."/>
            <person name="Gharbi K."/>
            <person name="Hall N."/>
            <person name="Watson M."/>
            <person name="Adriaenssens E.M."/>
            <person name="Foster-Nyarko E."/>
            <person name="Jarju S."/>
            <person name="Secka A."/>
            <person name="Antonio M."/>
            <person name="Oren A."/>
            <person name="Chaudhuri R.R."/>
            <person name="La Ragione R."/>
            <person name="Hildebrand F."/>
            <person name="Pallen M.J."/>
        </authorList>
    </citation>
    <scope>NUCLEOTIDE SEQUENCE</scope>
    <source>
        <strain evidence="13">21143</strain>
    </source>
</reference>
<dbReference type="SUPFAM" id="SSF82697">
    <property type="entry name" value="PurS-like"/>
    <property type="match status" value="1"/>
</dbReference>
<dbReference type="InterPro" id="IPR010918">
    <property type="entry name" value="PurM-like_C_dom"/>
</dbReference>
<gene>
    <name evidence="13" type="primary">purL</name>
    <name evidence="13" type="synonym">purI</name>
    <name evidence="13" type="ORF">IAD06_04720</name>
</gene>
<dbReference type="Pfam" id="PF18076">
    <property type="entry name" value="FGAR-AT_N"/>
    <property type="match status" value="1"/>
</dbReference>
<keyword evidence="6" id="KW-0658">Purine biosynthesis</keyword>
<keyword evidence="3 13" id="KW-0436">Ligase</keyword>
<dbReference type="SUPFAM" id="SSF109736">
    <property type="entry name" value="FGAM synthase PurL, linker domain"/>
    <property type="match status" value="1"/>
</dbReference>
<dbReference type="SUPFAM" id="SSF56042">
    <property type="entry name" value="PurM C-terminal domain-like"/>
    <property type="match status" value="1"/>
</dbReference>
<dbReference type="Pfam" id="PF18072">
    <property type="entry name" value="FGAR-AT_linker"/>
    <property type="match status" value="1"/>
</dbReference>
<dbReference type="InterPro" id="IPR055181">
    <property type="entry name" value="FGAR-AT_PurM_N-like"/>
</dbReference>
<comment type="subcellular location">
    <subcellularLocation>
        <location evidence="1">Cytoplasm</location>
    </subcellularLocation>
</comment>
<dbReference type="InterPro" id="IPR040707">
    <property type="entry name" value="FGAR-AT_N"/>
</dbReference>
<evidence type="ECO:0000256" key="4">
    <source>
        <dbReference type="ARBA" id="ARBA00022723"/>
    </source>
</evidence>
<dbReference type="Gene3D" id="3.30.1330.10">
    <property type="entry name" value="PurM-like, N-terminal domain"/>
    <property type="match status" value="2"/>
</dbReference>
<dbReference type="InterPro" id="IPR036604">
    <property type="entry name" value="PurS-like_sf"/>
</dbReference>
<sequence length="669" mass="73881">MVLFFKTPEQQIIAVDVMHELSAREVEKLSWLFGRAQLLAETCLDGWFVGPRKEMITQWSTNAVEITQNMGLEGISRIEEYFPVANGNAEHDPMLQRMYDGIDQKIFEIDKKPDPIVYIDDIVAYNAQEGLALSDEEVKYLNDLSKKLGRKLTDSEVFGFSQVNSEHCRHKIFNGVFIIDGEEKESSLFKLIKRTSEENPNKLVSAYKDNVAFNKGPVVEQFAPATQDKPDFFEIKDIDTVISLKAETHNFPTTVEPFNGAATGTGGEIRDRLGGGKASLPIAGTAVYMTSYPRSEEGREWEEAMPPRKWLYQTPEQILIKASNGASDFGNKFGQPLICGSLLTFEHAENYKKFAYDKVIMLAGGVGFATMRDALKGEAEPGEKVVVMGGDNYRIGMGGGAVSSVETGRYANAIELNAVQRANPEMQKRVSNVIRALAESNENPIISIHDHGAGGHLNALSELVEATGGKIDMAELPVGDPTLSAKEIVGNESQERMGMLIAEKNIDHVRRIAERERAPMYVVGETTDDHRFVFEQKDGVRPIDLNMEDMFGKAPRTVMRDETVEEKYEDVTYNAADIHQYVEQVLQLEAVACKDWLTNKVDRSVTGKVARQQCQGEIQLPLSDCGVVALDYRGKAGIATSIGHAPQAAMIDPAAGSVLSVAEALTNIV</sequence>
<evidence type="ECO:0000256" key="6">
    <source>
        <dbReference type="ARBA" id="ARBA00022755"/>
    </source>
</evidence>
<dbReference type="NCBIfam" id="NF003672">
    <property type="entry name" value="PRK05297.1"/>
    <property type="match status" value="1"/>
</dbReference>
<dbReference type="InterPro" id="IPR036921">
    <property type="entry name" value="PurM-like_N_sf"/>
</dbReference>
<feature type="domain" description="PurM-like C-terminal" evidence="9">
    <location>
        <begin position="380"/>
        <end position="534"/>
    </location>
</feature>
<feature type="domain" description="Phosphoribosylformylglycinamidine synthase linker" evidence="10">
    <location>
        <begin position="123"/>
        <end position="171"/>
    </location>
</feature>
<evidence type="ECO:0000313" key="14">
    <source>
        <dbReference type="Proteomes" id="UP000886722"/>
    </source>
</evidence>
<dbReference type="EC" id="6.3.5.3" evidence="13"/>
<dbReference type="Gene3D" id="3.90.650.10">
    <property type="entry name" value="PurM-like C-terminal domain"/>
    <property type="match status" value="1"/>
</dbReference>
<organism evidence="13 14">
    <name type="scientific">Candidatus Caccoplasma intestinavium</name>
    <dbReference type="NCBI Taxonomy" id="2840716"/>
    <lineage>
        <taxon>Bacteria</taxon>
        <taxon>Pseudomonadati</taxon>
        <taxon>Bacteroidota</taxon>
        <taxon>Bacteroidia</taxon>
        <taxon>Bacteroidales</taxon>
        <taxon>Bacteroidaceae</taxon>
        <taxon>Bacteroidaceae incertae sedis</taxon>
        <taxon>Candidatus Caccoplasma</taxon>
    </lineage>
</organism>
<keyword evidence="5" id="KW-0547">Nucleotide-binding</keyword>
<keyword evidence="4" id="KW-0479">Metal-binding</keyword>
<evidence type="ECO:0000259" key="9">
    <source>
        <dbReference type="Pfam" id="PF02769"/>
    </source>
</evidence>
<keyword evidence="2" id="KW-0963">Cytoplasm</keyword>
<evidence type="ECO:0000313" key="13">
    <source>
        <dbReference type="EMBL" id="HIT39320.1"/>
    </source>
</evidence>
<dbReference type="Proteomes" id="UP000886722">
    <property type="component" value="Unassembled WGS sequence"/>
</dbReference>
<evidence type="ECO:0000256" key="7">
    <source>
        <dbReference type="ARBA" id="ARBA00022840"/>
    </source>
</evidence>
<dbReference type="SUPFAM" id="SSF55326">
    <property type="entry name" value="PurM N-terminal domain-like"/>
    <property type="match status" value="2"/>
</dbReference>
<evidence type="ECO:0000256" key="5">
    <source>
        <dbReference type="ARBA" id="ARBA00022741"/>
    </source>
</evidence>
<name>A0A9D1GDX6_9BACT</name>
<protein>
    <submittedName>
        <fullName evidence="13">Phosphoribosylformylglycinamidine synthase</fullName>
        <ecNumber evidence="13">6.3.5.3</ecNumber>
    </submittedName>
</protein>
<dbReference type="GO" id="GO:0004642">
    <property type="term" value="F:phosphoribosylformylglycinamidine synthase activity"/>
    <property type="evidence" value="ECO:0007669"/>
    <property type="project" value="UniProtKB-EC"/>
</dbReference>
<keyword evidence="7" id="KW-0067">ATP-binding</keyword>
<feature type="domain" description="FGAR-AT PurM N-terminal-like" evidence="12">
    <location>
        <begin position="594"/>
        <end position="669"/>
    </location>
</feature>
<evidence type="ECO:0000259" key="11">
    <source>
        <dbReference type="Pfam" id="PF18076"/>
    </source>
</evidence>
<dbReference type="InterPro" id="IPR041609">
    <property type="entry name" value="PurL_linker"/>
</dbReference>
<evidence type="ECO:0000256" key="2">
    <source>
        <dbReference type="ARBA" id="ARBA00022490"/>
    </source>
</evidence>
<dbReference type="FunFam" id="3.90.650.10:FF:000018">
    <property type="entry name" value="Phosphoribosylformylglycinamidine synthase"/>
    <property type="match status" value="1"/>
</dbReference>
<feature type="domain" description="Phosphoribosylformylglycinamidine synthase N-terminal" evidence="11">
    <location>
        <begin position="14"/>
        <end position="81"/>
    </location>
</feature>
<accession>A0A9D1GDX6</accession>
<dbReference type="PANTHER" id="PTHR10099:SF1">
    <property type="entry name" value="PHOSPHORIBOSYLFORMYLGLYCINAMIDINE SYNTHASE"/>
    <property type="match status" value="1"/>
</dbReference>
<dbReference type="PANTHER" id="PTHR10099">
    <property type="entry name" value="PHOSPHORIBOSYLFORMYLGLYCINAMIDINE SYNTHASE"/>
    <property type="match status" value="1"/>
</dbReference>
<dbReference type="GO" id="GO:0005524">
    <property type="term" value="F:ATP binding"/>
    <property type="evidence" value="ECO:0007669"/>
    <property type="project" value="UniProtKB-KW"/>
</dbReference>
<dbReference type="GO" id="GO:0006164">
    <property type="term" value="P:purine nucleotide biosynthetic process"/>
    <property type="evidence" value="ECO:0007669"/>
    <property type="project" value="UniProtKB-KW"/>
</dbReference>
<reference evidence="13" key="1">
    <citation type="submission" date="2020-10" db="EMBL/GenBank/DDBJ databases">
        <authorList>
            <person name="Gilroy R."/>
        </authorList>
    </citation>
    <scope>NUCLEOTIDE SEQUENCE</scope>
    <source>
        <strain evidence="13">21143</strain>
    </source>
</reference>
<evidence type="ECO:0000259" key="10">
    <source>
        <dbReference type="Pfam" id="PF18072"/>
    </source>
</evidence>
<dbReference type="InterPro" id="IPR036676">
    <property type="entry name" value="PurM-like_C_sf"/>
</dbReference>
<evidence type="ECO:0000256" key="3">
    <source>
        <dbReference type="ARBA" id="ARBA00022598"/>
    </source>
</evidence>